<evidence type="ECO:0000256" key="2">
    <source>
        <dbReference type="ARBA" id="ARBA00022679"/>
    </source>
</evidence>
<evidence type="ECO:0000259" key="3">
    <source>
        <dbReference type="Pfam" id="PF13649"/>
    </source>
</evidence>
<dbReference type="SUPFAM" id="SSF53335">
    <property type="entry name" value="S-adenosyl-L-methionine-dependent methyltransferases"/>
    <property type="match status" value="1"/>
</dbReference>
<dbReference type="Gene3D" id="3.40.50.150">
    <property type="entry name" value="Vaccinia Virus protein VP39"/>
    <property type="match status" value="1"/>
</dbReference>
<dbReference type="Pfam" id="PF13649">
    <property type="entry name" value="Methyltransf_25"/>
    <property type="match status" value="1"/>
</dbReference>
<keyword evidence="1 4" id="KW-0489">Methyltransferase</keyword>
<sequence>MSPHKRSTVSLFESAASDYARHRPGIPEEVVRLLAKVLKGIDQPVLLDLGAGTGQVPAALIPAVPHIVRVDLVDPDEAMLHEAAARLPSLPSGGTIAFHAMPAEEFTAPYGGYRAHLVTCARAFHWMSRPAVLAIADRVTAPAATFALIGDGSLWTHPASWAADLKQLVQSYLGKERRAGTTGVYTEPGRRYQDDLAESAFSDIAEHQFPVRRTWTPTAVVGYLRSTSFARPALFGDRHARFEQEARSLLEEHALGEGLVEDAVFTVLLARRPGCGR</sequence>
<protein>
    <submittedName>
        <fullName evidence="4">Methyltransferase</fullName>
    </submittedName>
</protein>
<dbReference type="InterPro" id="IPR029063">
    <property type="entry name" value="SAM-dependent_MTases_sf"/>
</dbReference>
<dbReference type="GO" id="GO:0032259">
    <property type="term" value="P:methylation"/>
    <property type="evidence" value="ECO:0007669"/>
    <property type="project" value="UniProtKB-KW"/>
</dbReference>
<evidence type="ECO:0000313" key="4">
    <source>
        <dbReference type="EMBL" id="KUN02087.1"/>
    </source>
</evidence>
<dbReference type="PANTHER" id="PTHR44942">
    <property type="entry name" value="METHYLTRANSF_11 DOMAIN-CONTAINING PROTEIN"/>
    <property type="match status" value="1"/>
</dbReference>
<dbReference type="CDD" id="cd02440">
    <property type="entry name" value="AdoMet_MTases"/>
    <property type="match status" value="1"/>
</dbReference>
<keyword evidence="5" id="KW-1185">Reference proteome</keyword>
<dbReference type="InterPro" id="IPR041698">
    <property type="entry name" value="Methyltransf_25"/>
</dbReference>
<dbReference type="EMBL" id="LMWN01000040">
    <property type="protein sequence ID" value="KUN02087.1"/>
    <property type="molecule type" value="Genomic_DNA"/>
</dbReference>
<dbReference type="Proteomes" id="UP000053127">
    <property type="component" value="Unassembled WGS sequence"/>
</dbReference>
<gene>
    <name evidence="4" type="ORF">AQI95_28835</name>
</gene>
<dbReference type="AlphaFoldDB" id="A0A101NZC6"/>
<proteinExistence type="predicted"/>
<evidence type="ECO:0000313" key="5">
    <source>
        <dbReference type="Proteomes" id="UP000053127"/>
    </source>
</evidence>
<comment type="caution">
    <text evidence="4">The sequence shown here is derived from an EMBL/GenBank/DDBJ whole genome shotgun (WGS) entry which is preliminary data.</text>
</comment>
<dbReference type="PANTHER" id="PTHR44942:SF4">
    <property type="entry name" value="METHYLTRANSFERASE TYPE 11 DOMAIN-CONTAINING PROTEIN"/>
    <property type="match status" value="1"/>
</dbReference>
<keyword evidence="2 4" id="KW-0808">Transferase</keyword>
<feature type="domain" description="Methyltransferase" evidence="3">
    <location>
        <begin position="47"/>
        <end position="142"/>
    </location>
</feature>
<organism evidence="4 5">
    <name type="scientific">Streptomyces yokosukanensis</name>
    <dbReference type="NCBI Taxonomy" id="67386"/>
    <lineage>
        <taxon>Bacteria</taxon>
        <taxon>Bacillati</taxon>
        <taxon>Actinomycetota</taxon>
        <taxon>Actinomycetes</taxon>
        <taxon>Kitasatosporales</taxon>
        <taxon>Streptomycetaceae</taxon>
        <taxon>Streptomyces</taxon>
    </lineage>
</organism>
<dbReference type="GO" id="GO:0008168">
    <property type="term" value="F:methyltransferase activity"/>
    <property type="evidence" value="ECO:0007669"/>
    <property type="project" value="UniProtKB-KW"/>
</dbReference>
<name>A0A101NZC6_9ACTN</name>
<evidence type="ECO:0000256" key="1">
    <source>
        <dbReference type="ARBA" id="ARBA00022603"/>
    </source>
</evidence>
<dbReference type="STRING" id="67386.AQI95_28835"/>
<accession>A0A101NZC6</accession>
<dbReference type="InterPro" id="IPR051052">
    <property type="entry name" value="Diverse_substrate_MTase"/>
</dbReference>
<reference evidence="4 5" key="1">
    <citation type="submission" date="2015-10" db="EMBL/GenBank/DDBJ databases">
        <title>Draft genome sequence of Streptomyces yokosukanensis DSM 40224, type strain for the species Streptomyces yokosukanensis.</title>
        <authorList>
            <person name="Ruckert C."/>
            <person name="Winkler A."/>
            <person name="Kalinowski J."/>
            <person name="Kampfer P."/>
            <person name="Glaeser S."/>
        </authorList>
    </citation>
    <scope>NUCLEOTIDE SEQUENCE [LARGE SCALE GENOMIC DNA]</scope>
    <source>
        <strain evidence="4 5">DSM 40224</strain>
    </source>
</reference>